<protein>
    <submittedName>
        <fullName evidence="8">Putative common antigen polymerase</fullName>
    </submittedName>
</protein>
<feature type="transmembrane region" description="Helical" evidence="7">
    <location>
        <begin position="55"/>
        <end position="76"/>
    </location>
</feature>
<keyword evidence="1" id="KW-1003">Cell membrane</keyword>
<evidence type="ECO:0000256" key="5">
    <source>
        <dbReference type="ARBA" id="ARBA00023136"/>
    </source>
</evidence>
<reference evidence="8 9" key="1">
    <citation type="submission" date="2018-12" db="EMBL/GenBank/DDBJ databases">
        <authorList>
            <consortium name="Pathogen Informatics"/>
        </authorList>
    </citation>
    <scope>NUCLEOTIDE SEQUENCE [LARGE SCALE GENOMIC DNA]</scope>
    <source>
        <strain evidence="8 9">NCTC9419</strain>
    </source>
</reference>
<evidence type="ECO:0000313" key="8">
    <source>
        <dbReference type="EMBL" id="VEA71194.1"/>
    </source>
</evidence>
<evidence type="ECO:0000256" key="6">
    <source>
        <dbReference type="SAM" id="MobiDB-lite"/>
    </source>
</evidence>
<dbReference type="AlphaFoldDB" id="A0A447QME3"/>
<proteinExistence type="predicted"/>
<keyword evidence="3 7" id="KW-0812">Transmembrane</keyword>
<keyword evidence="5 7" id="KW-0472">Membrane</keyword>
<accession>A0A447QME3</accession>
<organism evidence="8 9">
    <name type="scientific">Serratia rubidaea</name>
    <name type="common">Serratia marinorubra</name>
    <dbReference type="NCBI Taxonomy" id="61652"/>
    <lineage>
        <taxon>Bacteria</taxon>
        <taxon>Pseudomonadati</taxon>
        <taxon>Pseudomonadota</taxon>
        <taxon>Gammaproteobacteria</taxon>
        <taxon>Enterobacterales</taxon>
        <taxon>Yersiniaceae</taxon>
        <taxon>Serratia</taxon>
    </lineage>
</organism>
<dbReference type="GO" id="GO:0009246">
    <property type="term" value="P:enterobacterial common antigen biosynthetic process"/>
    <property type="evidence" value="ECO:0007669"/>
    <property type="project" value="InterPro"/>
</dbReference>
<dbReference type="EMBL" id="LR134155">
    <property type="protein sequence ID" value="VEA71194.1"/>
    <property type="molecule type" value="Genomic_DNA"/>
</dbReference>
<keyword evidence="4 7" id="KW-1133">Transmembrane helix</keyword>
<evidence type="ECO:0000256" key="7">
    <source>
        <dbReference type="SAM" id="Phobius"/>
    </source>
</evidence>
<sequence>MVVGLIIKWFDWLYELGRYEPNRYKAAILQGFCFGAVFNIIVLTREGLDSFVSRVVFFCLIFGACLVLAKLLYWLFDTAGLIKTRMGSRPRVAQPAAASESDSLLQR</sequence>
<keyword evidence="2" id="KW-0997">Cell inner membrane</keyword>
<feature type="transmembrane region" description="Helical" evidence="7">
    <location>
        <begin position="26"/>
        <end position="43"/>
    </location>
</feature>
<evidence type="ECO:0000256" key="1">
    <source>
        <dbReference type="ARBA" id="ARBA00022475"/>
    </source>
</evidence>
<dbReference type="GO" id="GO:0016020">
    <property type="term" value="C:membrane"/>
    <property type="evidence" value="ECO:0007669"/>
    <property type="project" value="InterPro"/>
</dbReference>
<name>A0A447QME3_SERRU</name>
<dbReference type="InterPro" id="IPR010691">
    <property type="entry name" value="WzyE"/>
</dbReference>
<evidence type="ECO:0000313" key="9">
    <source>
        <dbReference type="Proteomes" id="UP000271603"/>
    </source>
</evidence>
<feature type="region of interest" description="Disordered" evidence="6">
    <location>
        <begin position="87"/>
        <end position="107"/>
    </location>
</feature>
<evidence type="ECO:0000256" key="3">
    <source>
        <dbReference type="ARBA" id="ARBA00022692"/>
    </source>
</evidence>
<dbReference type="Proteomes" id="UP000271603">
    <property type="component" value="Chromosome"/>
</dbReference>
<dbReference type="Pfam" id="PF06899">
    <property type="entry name" value="WzyE"/>
    <property type="match status" value="1"/>
</dbReference>
<evidence type="ECO:0000256" key="2">
    <source>
        <dbReference type="ARBA" id="ARBA00022519"/>
    </source>
</evidence>
<evidence type="ECO:0000256" key="4">
    <source>
        <dbReference type="ARBA" id="ARBA00022989"/>
    </source>
</evidence>
<gene>
    <name evidence="8" type="ORF">NCTC9419_02722</name>
</gene>